<organism evidence="5">
    <name type="scientific">Magallana gigas</name>
    <name type="common">Pacific oyster</name>
    <name type="synonym">Crassostrea gigas</name>
    <dbReference type="NCBI Taxonomy" id="29159"/>
    <lineage>
        <taxon>Eukaryota</taxon>
        <taxon>Metazoa</taxon>
        <taxon>Spiralia</taxon>
        <taxon>Lophotrochozoa</taxon>
        <taxon>Mollusca</taxon>
        <taxon>Bivalvia</taxon>
        <taxon>Autobranchia</taxon>
        <taxon>Pteriomorphia</taxon>
        <taxon>Ostreida</taxon>
        <taxon>Ostreoidea</taxon>
        <taxon>Ostreidae</taxon>
        <taxon>Magallana</taxon>
    </lineage>
</organism>
<dbReference type="GO" id="GO:0016020">
    <property type="term" value="C:membrane"/>
    <property type="evidence" value="ECO:0007669"/>
    <property type="project" value="InterPro"/>
</dbReference>
<dbReference type="PANTHER" id="PTHR10981:SF7">
    <property type="entry name" value="BATTENIN"/>
    <property type="match status" value="1"/>
</dbReference>
<evidence type="ECO:0000313" key="5">
    <source>
        <dbReference type="EMBL" id="EKC28222.1"/>
    </source>
</evidence>
<dbReference type="HOGENOM" id="CLU_029663_0_1_1"/>
<proteinExistence type="predicted"/>
<accession>K1PV41</accession>
<keyword evidence="2" id="KW-0812">Transmembrane</keyword>
<dbReference type="InterPro" id="IPR003492">
    <property type="entry name" value="Battenin_disease_Cln3"/>
</dbReference>
<reference evidence="5" key="1">
    <citation type="journal article" date="2012" name="Nature">
        <title>The oyster genome reveals stress adaptation and complexity of shell formation.</title>
        <authorList>
            <person name="Zhang G."/>
            <person name="Fang X."/>
            <person name="Guo X."/>
            <person name="Li L."/>
            <person name="Luo R."/>
            <person name="Xu F."/>
            <person name="Yang P."/>
            <person name="Zhang L."/>
            <person name="Wang X."/>
            <person name="Qi H."/>
            <person name="Xiong Z."/>
            <person name="Que H."/>
            <person name="Xie Y."/>
            <person name="Holland P.W."/>
            <person name="Paps J."/>
            <person name="Zhu Y."/>
            <person name="Wu F."/>
            <person name="Chen Y."/>
            <person name="Wang J."/>
            <person name="Peng C."/>
            <person name="Meng J."/>
            <person name="Yang L."/>
            <person name="Liu J."/>
            <person name="Wen B."/>
            <person name="Zhang N."/>
            <person name="Huang Z."/>
            <person name="Zhu Q."/>
            <person name="Feng Y."/>
            <person name="Mount A."/>
            <person name="Hedgecock D."/>
            <person name="Xu Z."/>
            <person name="Liu Y."/>
            <person name="Domazet-Loso T."/>
            <person name="Du Y."/>
            <person name="Sun X."/>
            <person name="Zhang S."/>
            <person name="Liu B."/>
            <person name="Cheng P."/>
            <person name="Jiang X."/>
            <person name="Li J."/>
            <person name="Fan D."/>
            <person name="Wang W."/>
            <person name="Fu W."/>
            <person name="Wang T."/>
            <person name="Wang B."/>
            <person name="Zhang J."/>
            <person name="Peng Z."/>
            <person name="Li Y."/>
            <person name="Li N."/>
            <person name="Wang J."/>
            <person name="Chen M."/>
            <person name="He Y."/>
            <person name="Tan F."/>
            <person name="Song X."/>
            <person name="Zheng Q."/>
            <person name="Huang R."/>
            <person name="Yang H."/>
            <person name="Du X."/>
            <person name="Chen L."/>
            <person name="Yang M."/>
            <person name="Gaffney P.M."/>
            <person name="Wang S."/>
            <person name="Luo L."/>
            <person name="She Z."/>
            <person name="Ming Y."/>
            <person name="Huang W."/>
            <person name="Zhang S."/>
            <person name="Huang B."/>
            <person name="Zhang Y."/>
            <person name="Qu T."/>
            <person name="Ni P."/>
            <person name="Miao G."/>
            <person name="Wang J."/>
            <person name="Wang Q."/>
            <person name="Steinberg C.E."/>
            <person name="Wang H."/>
            <person name="Li N."/>
            <person name="Qian L."/>
            <person name="Zhang G."/>
            <person name="Li Y."/>
            <person name="Yang H."/>
            <person name="Liu X."/>
            <person name="Wang J."/>
            <person name="Yin Y."/>
            <person name="Wang J."/>
        </authorList>
    </citation>
    <scope>NUCLEOTIDE SEQUENCE [LARGE SCALE GENOMIC DNA]</scope>
    <source>
        <strain evidence="5">05x7-T-G4-1.051#20</strain>
    </source>
</reference>
<dbReference type="EMBL" id="JH816852">
    <property type="protein sequence ID" value="EKC28222.1"/>
    <property type="molecule type" value="Genomic_DNA"/>
</dbReference>
<dbReference type="Pfam" id="PF02487">
    <property type="entry name" value="CLN3"/>
    <property type="match status" value="2"/>
</dbReference>
<evidence type="ECO:0000256" key="4">
    <source>
        <dbReference type="ARBA" id="ARBA00023136"/>
    </source>
</evidence>
<keyword evidence="4" id="KW-0472">Membrane</keyword>
<protein>
    <submittedName>
        <fullName evidence="5">Battenin</fullName>
    </submittedName>
</protein>
<dbReference type="PANTHER" id="PTHR10981">
    <property type="entry name" value="BATTENIN"/>
    <property type="match status" value="1"/>
</dbReference>
<dbReference type="GO" id="GO:0012505">
    <property type="term" value="C:endomembrane system"/>
    <property type="evidence" value="ECO:0007669"/>
    <property type="project" value="UniProtKB-SubCell"/>
</dbReference>
<name>K1PV41_MAGGI</name>
<keyword evidence="3" id="KW-1133">Transmembrane helix</keyword>
<comment type="subcellular location">
    <subcellularLocation>
        <location evidence="1">Endomembrane system</location>
        <topology evidence="1">Multi-pass membrane protein</topology>
    </subcellularLocation>
</comment>
<dbReference type="FunCoup" id="K1PV41">
    <property type="interactions" value="128"/>
</dbReference>
<evidence type="ECO:0000256" key="3">
    <source>
        <dbReference type="ARBA" id="ARBA00022989"/>
    </source>
</evidence>
<dbReference type="AlphaFoldDB" id="K1PV41"/>
<sequence length="308" mass="33832">MEHSLRNWIGLFLLGSINNLPYVIVTSAAKTIADSFGKKNDVGLVFGANVALSVIVKGLIGVAFAFDFWFALVCIVVVGSSAAFGENVALGYLRLFPSKCVNAWSSGTGMAGVLGSAIYIIFAMWSMGFLMKQSPLKQHRGTKSGSKLTFDSKNLQLCAVYLFEYVAQGCASKVRPASEYNKGCPELFAALSFCYQAGVFVSRSSVQLFQIKRVEVLSVLQFLNMVLWIFDVHYKFIPVYLLPALMIYVGLLGGASYVNIFYLLLHEDKYPEEDREFCINIVSLFITGGIVLGTALETVLFNTVLESD</sequence>
<evidence type="ECO:0000256" key="2">
    <source>
        <dbReference type="ARBA" id="ARBA00022692"/>
    </source>
</evidence>
<evidence type="ECO:0000256" key="1">
    <source>
        <dbReference type="ARBA" id="ARBA00004127"/>
    </source>
</evidence>
<dbReference type="InParanoid" id="K1PV41"/>
<gene>
    <name evidence="5" type="ORF">CGI_10019460</name>
</gene>